<evidence type="ECO:0000313" key="5">
    <source>
        <dbReference type="EMBL" id="NEY71090.1"/>
    </source>
</evidence>
<dbReference type="Proteomes" id="UP000481043">
    <property type="component" value="Unassembled WGS sequence"/>
</dbReference>
<dbReference type="Gene3D" id="3.30.1330.60">
    <property type="entry name" value="OmpA-like domain"/>
    <property type="match status" value="1"/>
</dbReference>
<dbReference type="InterPro" id="IPR006665">
    <property type="entry name" value="OmpA-like"/>
</dbReference>
<dbReference type="Pfam" id="PF00691">
    <property type="entry name" value="OmpA"/>
    <property type="match status" value="1"/>
</dbReference>
<feature type="transmembrane region" description="Helical" evidence="3">
    <location>
        <begin position="21"/>
        <end position="41"/>
    </location>
</feature>
<reference evidence="5 6" key="1">
    <citation type="submission" date="2020-02" db="EMBL/GenBank/DDBJ databases">
        <title>Bacillus aquiflavi sp. nov., isolated from yellow water of strong flavor Chinese baijiu in Yibin region of China.</title>
        <authorList>
            <person name="Xie J."/>
        </authorList>
    </citation>
    <scope>NUCLEOTIDE SEQUENCE [LARGE SCALE GENOMIC DNA]</scope>
    <source>
        <strain evidence="5 6">SA4</strain>
    </source>
</reference>
<evidence type="ECO:0000259" key="4">
    <source>
        <dbReference type="PROSITE" id="PS51123"/>
    </source>
</evidence>
<comment type="caution">
    <text evidence="5">The sequence shown here is derived from an EMBL/GenBank/DDBJ whole genome shotgun (WGS) entry which is preliminary data.</text>
</comment>
<keyword evidence="3" id="KW-1133">Transmembrane helix</keyword>
<keyword evidence="3" id="KW-0812">Transmembrane</keyword>
<organism evidence="5 6">
    <name type="scientific">Bacillus mesophilus</name>
    <dbReference type="NCBI Taxonomy" id="1808955"/>
    <lineage>
        <taxon>Bacteria</taxon>
        <taxon>Bacillati</taxon>
        <taxon>Bacillota</taxon>
        <taxon>Bacilli</taxon>
        <taxon>Bacillales</taxon>
        <taxon>Bacillaceae</taxon>
        <taxon>Bacillus</taxon>
    </lineage>
</organism>
<dbReference type="InterPro" id="IPR050330">
    <property type="entry name" value="Bact_OuterMem_StrucFunc"/>
</dbReference>
<keyword evidence="1 3" id="KW-0472">Membrane</keyword>
<dbReference type="AlphaFoldDB" id="A0A6M0Q6K7"/>
<protein>
    <submittedName>
        <fullName evidence="5">OmpA family protein</fullName>
    </submittedName>
</protein>
<evidence type="ECO:0000256" key="1">
    <source>
        <dbReference type="PROSITE-ProRule" id="PRU00473"/>
    </source>
</evidence>
<dbReference type="EMBL" id="JAAIWM010000001">
    <property type="protein sequence ID" value="NEY71090.1"/>
    <property type="molecule type" value="Genomic_DNA"/>
</dbReference>
<dbReference type="PROSITE" id="PS51123">
    <property type="entry name" value="OMPA_2"/>
    <property type="match status" value="1"/>
</dbReference>
<dbReference type="RefSeq" id="WP_163178259.1">
    <property type="nucleotide sequence ID" value="NZ_JAAIWM010000001.1"/>
</dbReference>
<keyword evidence="6" id="KW-1185">Reference proteome</keyword>
<sequence length="248" mass="29260">MNQKYRRLLDSKIDDNDFWPSFTDLLSTILLVVLLFLLVIINNEQDKVEAKEAELKETEVKIKQQEEIINYLAGIRFDIIEDLENEFSKTNLKIEIDKETGSIKFQNDLLFETGKDVIRPEFKEQLREFIPVYFNILYGKYDQHISEIVVEGHTDDVGTFVNNLDLSQKRAFSVVRYVLSDDFGNFPYKENVQMQITANGRSESDLKYKDDGKTIDQEKSRRVEFKFRLKNYSKWDELVKDIEEVNAK</sequence>
<proteinExistence type="predicted"/>
<name>A0A6M0Q6K7_9BACI</name>
<keyword evidence="2" id="KW-0175">Coiled coil</keyword>
<feature type="coiled-coil region" evidence="2">
    <location>
        <begin position="41"/>
        <end position="100"/>
    </location>
</feature>
<dbReference type="GO" id="GO:0016020">
    <property type="term" value="C:membrane"/>
    <property type="evidence" value="ECO:0007669"/>
    <property type="project" value="UniProtKB-UniRule"/>
</dbReference>
<evidence type="ECO:0000256" key="2">
    <source>
        <dbReference type="SAM" id="Coils"/>
    </source>
</evidence>
<accession>A0A6M0Q6K7</accession>
<dbReference type="SUPFAM" id="SSF103088">
    <property type="entry name" value="OmpA-like"/>
    <property type="match status" value="1"/>
</dbReference>
<dbReference type="CDD" id="cd07185">
    <property type="entry name" value="OmpA_C-like"/>
    <property type="match status" value="1"/>
</dbReference>
<dbReference type="PANTHER" id="PTHR30329:SF21">
    <property type="entry name" value="LIPOPROTEIN YIAD-RELATED"/>
    <property type="match status" value="1"/>
</dbReference>
<evidence type="ECO:0000256" key="3">
    <source>
        <dbReference type="SAM" id="Phobius"/>
    </source>
</evidence>
<dbReference type="PANTHER" id="PTHR30329">
    <property type="entry name" value="STATOR ELEMENT OF FLAGELLAR MOTOR COMPLEX"/>
    <property type="match status" value="1"/>
</dbReference>
<feature type="domain" description="OmpA-like" evidence="4">
    <location>
        <begin position="98"/>
        <end position="231"/>
    </location>
</feature>
<evidence type="ECO:0000313" key="6">
    <source>
        <dbReference type="Proteomes" id="UP000481043"/>
    </source>
</evidence>
<gene>
    <name evidence="5" type="ORF">G4D63_04965</name>
</gene>
<dbReference type="InterPro" id="IPR036737">
    <property type="entry name" value="OmpA-like_sf"/>
</dbReference>